<accession>A0A383C0L5</accession>
<gene>
    <name evidence="1" type="ORF">METZ01_LOCUS478811</name>
</gene>
<reference evidence="1" key="1">
    <citation type="submission" date="2018-05" db="EMBL/GenBank/DDBJ databases">
        <authorList>
            <person name="Lanie J.A."/>
            <person name="Ng W.-L."/>
            <person name="Kazmierczak K.M."/>
            <person name="Andrzejewski T.M."/>
            <person name="Davidsen T.M."/>
            <person name="Wayne K.J."/>
            <person name="Tettelin H."/>
            <person name="Glass J.I."/>
            <person name="Rusch D."/>
            <person name="Podicherti R."/>
            <person name="Tsui H.-C.T."/>
            <person name="Winkler M.E."/>
        </authorList>
    </citation>
    <scope>NUCLEOTIDE SEQUENCE</scope>
</reference>
<proteinExistence type="predicted"/>
<organism evidence="1">
    <name type="scientific">marine metagenome</name>
    <dbReference type="NCBI Taxonomy" id="408172"/>
    <lineage>
        <taxon>unclassified sequences</taxon>
        <taxon>metagenomes</taxon>
        <taxon>ecological metagenomes</taxon>
    </lineage>
</organism>
<name>A0A383C0L5_9ZZZZ</name>
<dbReference type="AlphaFoldDB" id="A0A383C0L5"/>
<evidence type="ECO:0000313" key="1">
    <source>
        <dbReference type="EMBL" id="SVE25957.1"/>
    </source>
</evidence>
<dbReference type="EMBL" id="UINC01204985">
    <property type="protein sequence ID" value="SVE25957.1"/>
    <property type="molecule type" value="Genomic_DNA"/>
</dbReference>
<protein>
    <submittedName>
        <fullName evidence="1">Uncharacterized protein</fullName>
    </submittedName>
</protein>
<sequence length="40" mass="4336">MIGKLFALSSIFIILSCAGENEDVKASFEVDGMIVRNGFL</sequence>
<dbReference type="PROSITE" id="PS51257">
    <property type="entry name" value="PROKAR_LIPOPROTEIN"/>
    <property type="match status" value="1"/>
</dbReference>